<evidence type="ECO:0000313" key="3">
    <source>
        <dbReference type="Proteomes" id="UP000758603"/>
    </source>
</evidence>
<dbReference type="RefSeq" id="XP_045953546.1">
    <property type="nucleotide sequence ID" value="XM_046103915.1"/>
</dbReference>
<evidence type="ECO:0000256" key="1">
    <source>
        <dbReference type="SAM" id="SignalP"/>
    </source>
</evidence>
<gene>
    <name evidence="2" type="ORF">BKA67DRAFT_581456</name>
</gene>
<feature type="signal peptide" evidence="1">
    <location>
        <begin position="1"/>
        <end position="17"/>
    </location>
</feature>
<dbReference type="AlphaFoldDB" id="A0A9P8UDA7"/>
<keyword evidence="1" id="KW-0732">Signal</keyword>
<keyword evidence="3" id="KW-1185">Reference proteome</keyword>
<organism evidence="2 3">
    <name type="scientific">Truncatella angustata</name>
    <dbReference type="NCBI Taxonomy" id="152316"/>
    <lineage>
        <taxon>Eukaryota</taxon>
        <taxon>Fungi</taxon>
        <taxon>Dikarya</taxon>
        <taxon>Ascomycota</taxon>
        <taxon>Pezizomycotina</taxon>
        <taxon>Sordariomycetes</taxon>
        <taxon>Xylariomycetidae</taxon>
        <taxon>Amphisphaeriales</taxon>
        <taxon>Sporocadaceae</taxon>
        <taxon>Truncatella</taxon>
    </lineage>
</organism>
<accession>A0A9P8UDA7</accession>
<proteinExistence type="predicted"/>
<comment type="caution">
    <text evidence="2">The sequence shown here is derived from an EMBL/GenBank/DDBJ whole genome shotgun (WGS) entry which is preliminary data.</text>
</comment>
<reference evidence="2" key="1">
    <citation type="journal article" date="2021" name="Nat. Commun.">
        <title>Genetic determinants of endophytism in the Arabidopsis root mycobiome.</title>
        <authorList>
            <person name="Mesny F."/>
            <person name="Miyauchi S."/>
            <person name="Thiergart T."/>
            <person name="Pickel B."/>
            <person name="Atanasova L."/>
            <person name="Karlsson M."/>
            <person name="Huettel B."/>
            <person name="Barry K.W."/>
            <person name="Haridas S."/>
            <person name="Chen C."/>
            <person name="Bauer D."/>
            <person name="Andreopoulos W."/>
            <person name="Pangilinan J."/>
            <person name="LaButti K."/>
            <person name="Riley R."/>
            <person name="Lipzen A."/>
            <person name="Clum A."/>
            <person name="Drula E."/>
            <person name="Henrissat B."/>
            <person name="Kohler A."/>
            <person name="Grigoriev I.V."/>
            <person name="Martin F.M."/>
            <person name="Hacquard S."/>
        </authorList>
    </citation>
    <scope>NUCLEOTIDE SEQUENCE</scope>
    <source>
        <strain evidence="2">MPI-SDFR-AT-0073</strain>
    </source>
</reference>
<feature type="chain" id="PRO_5040326183" description="Secreted protein" evidence="1">
    <location>
        <begin position="18"/>
        <end position="91"/>
    </location>
</feature>
<dbReference type="GeneID" id="70132806"/>
<protein>
    <recommendedName>
        <fullName evidence="4">Secreted protein</fullName>
    </recommendedName>
</protein>
<dbReference type="Proteomes" id="UP000758603">
    <property type="component" value="Unassembled WGS sequence"/>
</dbReference>
<evidence type="ECO:0008006" key="4">
    <source>
        <dbReference type="Google" id="ProtNLM"/>
    </source>
</evidence>
<name>A0A9P8UDA7_9PEZI</name>
<sequence>MCVAPLIFQSLAVLVLQSHLFVQLSDLFIPTLDFLSCTSSAQKWLHLNKKLPPWILTKIEVNIKVALNNASRFGTVQSFVSRAALDITSRH</sequence>
<evidence type="ECO:0000313" key="2">
    <source>
        <dbReference type="EMBL" id="KAH6647032.1"/>
    </source>
</evidence>
<dbReference type="EMBL" id="JAGPXC010000009">
    <property type="protein sequence ID" value="KAH6647032.1"/>
    <property type="molecule type" value="Genomic_DNA"/>
</dbReference>